<dbReference type="Proteomes" id="UP000634136">
    <property type="component" value="Unassembled WGS sequence"/>
</dbReference>
<dbReference type="GO" id="GO:0003697">
    <property type="term" value="F:single-stranded DNA binding"/>
    <property type="evidence" value="ECO:0007669"/>
    <property type="project" value="InterPro"/>
</dbReference>
<dbReference type="SUPFAM" id="SSF50249">
    <property type="entry name" value="Nucleic acid-binding proteins"/>
    <property type="match status" value="1"/>
</dbReference>
<dbReference type="PROSITE" id="PS50935">
    <property type="entry name" value="SSB"/>
    <property type="match status" value="1"/>
</dbReference>
<dbReference type="GO" id="GO:0006264">
    <property type="term" value="P:mitochondrial DNA replication"/>
    <property type="evidence" value="ECO:0007669"/>
    <property type="project" value="TreeGrafter"/>
</dbReference>
<dbReference type="EMBL" id="JAAIUW010000010">
    <property type="protein sequence ID" value="KAF7813927.1"/>
    <property type="molecule type" value="Genomic_DNA"/>
</dbReference>
<evidence type="ECO:0000313" key="5">
    <source>
        <dbReference type="Proteomes" id="UP000634136"/>
    </source>
</evidence>
<evidence type="ECO:0000313" key="4">
    <source>
        <dbReference type="EMBL" id="KAF7813927.1"/>
    </source>
</evidence>
<name>A0A834T2L8_9FABA</name>
<evidence type="ECO:0000256" key="3">
    <source>
        <dbReference type="SAM" id="MobiDB-lite"/>
    </source>
</evidence>
<keyword evidence="5" id="KW-1185">Reference proteome</keyword>
<gene>
    <name evidence="4" type="ORF">G2W53_034903</name>
</gene>
<protein>
    <submittedName>
        <fullName evidence="4">Protein OSB2, chloroplastic-like</fullName>
    </submittedName>
</protein>
<evidence type="ECO:0000256" key="2">
    <source>
        <dbReference type="PROSITE-ProRule" id="PRU00252"/>
    </source>
</evidence>
<reference evidence="4" key="1">
    <citation type="submission" date="2020-09" db="EMBL/GenBank/DDBJ databases">
        <title>Genome-Enabled Discovery of Anthraquinone Biosynthesis in Senna tora.</title>
        <authorList>
            <person name="Kang S.-H."/>
            <person name="Pandey R.P."/>
            <person name="Lee C.-M."/>
            <person name="Sim J.-S."/>
            <person name="Jeong J.-T."/>
            <person name="Choi B.-S."/>
            <person name="Jung M."/>
            <person name="Ginzburg D."/>
            <person name="Zhao K."/>
            <person name="Won S.Y."/>
            <person name="Oh T.-J."/>
            <person name="Yu Y."/>
            <person name="Kim N.-H."/>
            <person name="Lee O.R."/>
            <person name="Lee T.-H."/>
            <person name="Bashyal P."/>
            <person name="Kim T.-S."/>
            <person name="Lee W.-H."/>
            <person name="Kawkins C."/>
            <person name="Kim C.-K."/>
            <person name="Kim J.S."/>
            <person name="Ahn B.O."/>
            <person name="Rhee S.Y."/>
            <person name="Sohng J.K."/>
        </authorList>
    </citation>
    <scope>NUCLEOTIDE SEQUENCE</scope>
    <source>
        <tissue evidence="4">Leaf</tissue>
    </source>
</reference>
<dbReference type="AlphaFoldDB" id="A0A834T2L8"/>
<dbReference type="InterPro" id="IPR000424">
    <property type="entry name" value="Primosome_PriB/ssb"/>
</dbReference>
<sequence>MNALRRALRVFAYSATSKERPLLHPTTFILQSYSTAGTRKRSKPLPNSSPPLQEVAVSERPRPSEIPFQPKVANSVNLIGQVHIPVQFHTSPDGKTWAATVISRLYDSYHLWIPVIFEGDLAHVAACHLKENDCIHIAGNLSADPPYLNENPGQCTFQVMVHTLNFVEGYPVMKNISTVSKKEGTKIISAVSKFIFTVTIKDKSVSLLSSWKDLLDDPKQWWDCRDSKNKGLVKPKYPDFKRKDGSIALWLNQAPNWALSELKGLEVDVLAVKSKQANEKNGDDIWRDVVENPNKWWDNRSNKRNGRAPDFKHKETGEALWLNRSPSWVLTKLPPLKPKQVETN</sequence>
<dbReference type="GO" id="GO:0042645">
    <property type="term" value="C:mitochondrial nucleoid"/>
    <property type="evidence" value="ECO:0007669"/>
    <property type="project" value="TreeGrafter"/>
</dbReference>
<dbReference type="InterPro" id="IPR012340">
    <property type="entry name" value="NA-bd_OB-fold"/>
</dbReference>
<organism evidence="4 5">
    <name type="scientific">Senna tora</name>
    <dbReference type="NCBI Taxonomy" id="362788"/>
    <lineage>
        <taxon>Eukaryota</taxon>
        <taxon>Viridiplantae</taxon>
        <taxon>Streptophyta</taxon>
        <taxon>Embryophyta</taxon>
        <taxon>Tracheophyta</taxon>
        <taxon>Spermatophyta</taxon>
        <taxon>Magnoliopsida</taxon>
        <taxon>eudicotyledons</taxon>
        <taxon>Gunneridae</taxon>
        <taxon>Pentapetalae</taxon>
        <taxon>rosids</taxon>
        <taxon>fabids</taxon>
        <taxon>Fabales</taxon>
        <taxon>Fabaceae</taxon>
        <taxon>Caesalpinioideae</taxon>
        <taxon>Cassia clade</taxon>
        <taxon>Senna</taxon>
    </lineage>
</organism>
<keyword evidence="1 2" id="KW-0238">DNA-binding</keyword>
<dbReference type="OrthoDB" id="669963at2759"/>
<feature type="region of interest" description="Disordered" evidence="3">
    <location>
        <begin position="38"/>
        <end position="66"/>
    </location>
</feature>
<dbReference type="PANTHER" id="PTHR10302">
    <property type="entry name" value="SINGLE-STRANDED DNA-BINDING PROTEIN"/>
    <property type="match status" value="1"/>
</dbReference>
<proteinExistence type="predicted"/>
<accession>A0A834T2L8</accession>
<dbReference type="InterPro" id="IPR011344">
    <property type="entry name" value="ssDNA-bd"/>
</dbReference>
<evidence type="ECO:0000256" key="1">
    <source>
        <dbReference type="ARBA" id="ARBA00023125"/>
    </source>
</evidence>
<comment type="caution">
    <text evidence="4">The sequence shown here is derived from an EMBL/GenBank/DDBJ whole genome shotgun (WGS) entry which is preliminary data.</text>
</comment>
<dbReference type="PANTHER" id="PTHR10302:SF23">
    <property type="entry name" value="PROTEIN OSB4, CHLOROPLASTIC"/>
    <property type="match status" value="1"/>
</dbReference>